<dbReference type="InterPro" id="IPR023237">
    <property type="entry name" value="Otulin"/>
</dbReference>
<dbReference type="PRINTS" id="PR02057">
    <property type="entry name" value="PROTEINF105B"/>
</dbReference>
<dbReference type="InterPro" id="IPR023235">
    <property type="entry name" value="FAM105"/>
</dbReference>
<evidence type="ECO:0000256" key="4">
    <source>
        <dbReference type="SAM" id="MobiDB-lite"/>
    </source>
</evidence>
<keyword evidence="6" id="KW-1185">Reference proteome</keyword>
<dbReference type="Pfam" id="PF16218">
    <property type="entry name" value="Peptidase_C101"/>
    <property type="match status" value="1"/>
</dbReference>
<feature type="region of interest" description="Disordered" evidence="4">
    <location>
        <begin position="16"/>
        <end position="39"/>
    </location>
</feature>
<feature type="compositionally biased region" description="Acidic residues" evidence="4">
    <location>
        <begin position="354"/>
        <end position="365"/>
    </location>
</feature>
<feature type="region of interest" description="Disordered" evidence="4">
    <location>
        <begin position="298"/>
        <end position="374"/>
    </location>
</feature>
<feature type="compositionally biased region" description="Basic and acidic residues" evidence="4">
    <location>
        <begin position="299"/>
        <end position="323"/>
    </location>
</feature>
<gene>
    <name evidence="5" type="ORF">PEVE_00014720</name>
</gene>
<sequence>MKKATSAKKIVEVKVVFKKDNPQSPSKESEGCGPEPDDKAEANIIFSGDICDKKETKDDLPEVAANISASKDIESKASGAQSWPKASNKHIMRPRLYQMNSSQTRPSLFGERAGGTHVVSHERESLWSHRCLSENFVEKAMDGEYQKKPMSMKSEAKEKYDLNDSHSSLSHCELGEKCDTSIGSLNPFKKSPICSSSNNESFNDESNLLDNNCDSLDHILRDSKSKICRKKDRISTSSEKESSSACSHRNSVVNDIVANASKTEVVCAQCGITLPKPQCFYSLGSLCTDGEVCETDSDDINRHPVEDIDDERPLAEVQSHHDTGYTSSDDFENDSTLSKELDQVWSHDKRETDSYDGDYETDNEENAFKPDSLSDDKALKPLVSVGEPLPIKDYALREWKSDTPTSTAMKKGYGRISSLTGCHHLRQIRGDNYCAIRAVLFQVLAGKLPVLNLFTATCNKKPKLEKICTSHSFLDQWSFANRLPVPKKEIRTTLEKFLVFFSNQTRKICDLPSQPERIESTLSLLNHETEEFKILEATKLLMYDAAVHLYSMLSRGEDIPVFAMLLFARDSSESPRGLLINHLNRTGDTGGLEQVEMCLLGFTLGVVIQVIRPSQVDKEDFIAYYPSLDDASKYTPMVTLVAEDDRHYNIVM</sequence>
<evidence type="ECO:0000313" key="6">
    <source>
        <dbReference type="Proteomes" id="UP001159427"/>
    </source>
</evidence>
<comment type="similarity">
    <text evidence="2">Belongs to the peptidase C65 family. Otulin subfamily.</text>
</comment>
<reference evidence="5 6" key="1">
    <citation type="submission" date="2022-05" db="EMBL/GenBank/DDBJ databases">
        <authorList>
            <consortium name="Genoscope - CEA"/>
            <person name="William W."/>
        </authorList>
    </citation>
    <scope>NUCLEOTIDE SEQUENCE [LARGE SCALE GENOMIC DNA]</scope>
</reference>
<protein>
    <recommendedName>
        <fullName evidence="7">Ubiquitin thioesterase otulin</fullName>
    </recommendedName>
</protein>
<evidence type="ECO:0000256" key="2">
    <source>
        <dbReference type="ARBA" id="ARBA00010267"/>
    </source>
</evidence>
<dbReference type="PANTHER" id="PTHR33662">
    <property type="entry name" value="OTU DEUBIQUITINASE WITH LINEAR LINKAGE-SPECIFICITY A-RELATED"/>
    <property type="match status" value="1"/>
</dbReference>
<dbReference type="EMBL" id="CALNXI010002115">
    <property type="protein sequence ID" value="CAH3183183.1"/>
    <property type="molecule type" value="Genomic_DNA"/>
</dbReference>
<dbReference type="Proteomes" id="UP001159427">
    <property type="component" value="Unassembled WGS sequence"/>
</dbReference>
<evidence type="ECO:0000256" key="1">
    <source>
        <dbReference type="ARBA" id="ARBA00004496"/>
    </source>
</evidence>
<proteinExistence type="inferred from homology"/>
<dbReference type="PANTHER" id="PTHR33662:SF3">
    <property type="entry name" value="FIBROUS SHEATH CABYR-BINDING PROTEIN-LIKE-RELATED"/>
    <property type="match status" value="1"/>
</dbReference>
<evidence type="ECO:0000313" key="5">
    <source>
        <dbReference type="EMBL" id="CAH3183183.1"/>
    </source>
</evidence>
<evidence type="ECO:0008006" key="7">
    <source>
        <dbReference type="Google" id="ProtNLM"/>
    </source>
</evidence>
<organism evidence="5 6">
    <name type="scientific">Porites evermanni</name>
    <dbReference type="NCBI Taxonomy" id="104178"/>
    <lineage>
        <taxon>Eukaryota</taxon>
        <taxon>Metazoa</taxon>
        <taxon>Cnidaria</taxon>
        <taxon>Anthozoa</taxon>
        <taxon>Hexacorallia</taxon>
        <taxon>Scleractinia</taxon>
        <taxon>Fungiina</taxon>
        <taxon>Poritidae</taxon>
        <taxon>Porites</taxon>
    </lineage>
</organism>
<accession>A0ABN8S0C7</accession>
<keyword evidence="3" id="KW-0963">Cytoplasm</keyword>
<comment type="subcellular location">
    <subcellularLocation>
        <location evidence="1">Cytoplasm</location>
    </subcellularLocation>
</comment>
<feature type="compositionally biased region" description="Polar residues" evidence="4">
    <location>
        <begin position="324"/>
        <end position="336"/>
    </location>
</feature>
<dbReference type="CDD" id="cd22790">
    <property type="entry name" value="OTU_OTUL-like"/>
    <property type="match status" value="1"/>
</dbReference>
<evidence type="ECO:0000256" key="3">
    <source>
        <dbReference type="ARBA" id="ARBA00022490"/>
    </source>
</evidence>
<feature type="compositionally biased region" description="Basic and acidic residues" evidence="4">
    <location>
        <begin position="337"/>
        <end position="353"/>
    </location>
</feature>
<dbReference type="PRINTS" id="PR02055">
    <property type="entry name" value="PROTEINF105"/>
</dbReference>
<comment type="caution">
    <text evidence="5">The sequence shown here is derived from an EMBL/GenBank/DDBJ whole genome shotgun (WGS) entry which is preliminary data.</text>
</comment>
<name>A0ABN8S0C7_9CNID</name>